<dbReference type="Proteomes" id="UP001497516">
    <property type="component" value="Chromosome 7"/>
</dbReference>
<sequence length="140" mass="14726">MLFFERLSTTVGGGYPLAGKAEVVDPNGGADSREPRSGARFSSNVLRSSIFFRFSVAAGSGSLPVQGLAVTVKISLPTAPTIALRPDLAGGPLVGSVFIPNLAVGSLIRSVSRPNLVASSSFEAKNRNRAREKEWIVLLK</sequence>
<organism evidence="1 2">
    <name type="scientific">Linum trigynum</name>
    <dbReference type="NCBI Taxonomy" id="586398"/>
    <lineage>
        <taxon>Eukaryota</taxon>
        <taxon>Viridiplantae</taxon>
        <taxon>Streptophyta</taxon>
        <taxon>Embryophyta</taxon>
        <taxon>Tracheophyta</taxon>
        <taxon>Spermatophyta</taxon>
        <taxon>Magnoliopsida</taxon>
        <taxon>eudicotyledons</taxon>
        <taxon>Gunneridae</taxon>
        <taxon>Pentapetalae</taxon>
        <taxon>rosids</taxon>
        <taxon>fabids</taxon>
        <taxon>Malpighiales</taxon>
        <taxon>Linaceae</taxon>
        <taxon>Linum</taxon>
    </lineage>
</organism>
<protein>
    <submittedName>
        <fullName evidence="1">Uncharacterized protein</fullName>
    </submittedName>
</protein>
<dbReference type="EMBL" id="OZ034820">
    <property type="protein sequence ID" value="CAL1399951.1"/>
    <property type="molecule type" value="Genomic_DNA"/>
</dbReference>
<reference evidence="1 2" key="1">
    <citation type="submission" date="2024-04" db="EMBL/GenBank/DDBJ databases">
        <authorList>
            <person name="Fracassetti M."/>
        </authorList>
    </citation>
    <scope>NUCLEOTIDE SEQUENCE [LARGE SCALE GENOMIC DNA]</scope>
</reference>
<dbReference type="AlphaFoldDB" id="A0AAV2FNI9"/>
<evidence type="ECO:0000313" key="1">
    <source>
        <dbReference type="EMBL" id="CAL1399951.1"/>
    </source>
</evidence>
<name>A0AAV2FNI9_9ROSI</name>
<gene>
    <name evidence="1" type="ORF">LTRI10_LOCUS40111</name>
</gene>
<accession>A0AAV2FNI9</accession>
<keyword evidence="2" id="KW-1185">Reference proteome</keyword>
<evidence type="ECO:0000313" key="2">
    <source>
        <dbReference type="Proteomes" id="UP001497516"/>
    </source>
</evidence>
<proteinExistence type="predicted"/>